<dbReference type="Proteomes" id="UP000228934">
    <property type="component" value="Unassembled WGS sequence"/>
</dbReference>
<evidence type="ECO:0000256" key="1">
    <source>
        <dbReference type="SAM" id="MobiDB-lite"/>
    </source>
</evidence>
<sequence>DSLPASDSFPGICSNTFKHKTFKPQEKHKRPSVSSPQHFTPSGYPSSFCNTSKRTLLPQDPAGDSCTTTAQDGISEQKSQLHIISSNGDSRNREESSIRKKHKKKKRKASEPSEIMERTEKVYSHLDPERQKLKLEKTKIKSKKAKTLQGHTSPKPVLEPTNNVETQETTRKKKKRRKDERPDDYNTESEREASVKSTHIVSSQDSQGDHEIMKIKKKKKHKLHDSQESEESESAKGHKHKAQEMNCDSIFVWDSHIKDGYKRLPSIPCANKKAQLAWDGTAKSGVVEQLLKSATNKAYGMQDAEHDAEEAKHNSVIDEWDEDFDSGKVKKIKFKRDKFRINNSFQYFQNRRNFWSVTQQGNFSRFPSRF</sequence>
<feature type="compositionally biased region" description="Polar residues" evidence="1">
    <location>
        <begin position="195"/>
        <end position="206"/>
    </location>
</feature>
<reference evidence="3" key="1">
    <citation type="journal article" date="2017" name="Nat. Commun.">
        <title>The North American bullfrog draft genome provides insight into hormonal regulation of long noncoding RNA.</title>
        <authorList>
            <person name="Hammond S.A."/>
            <person name="Warren R.L."/>
            <person name="Vandervalk B.P."/>
            <person name="Kucuk E."/>
            <person name="Khan H."/>
            <person name="Gibb E.A."/>
            <person name="Pandoh P."/>
            <person name="Kirk H."/>
            <person name="Zhao Y."/>
            <person name="Jones M."/>
            <person name="Mungall A.J."/>
            <person name="Coope R."/>
            <person name="Pleasance S."/>
            <person name="Moore R.A."/>
            <person name="Holt R.A."/>
            <person name="Round J.M."/>
            <person name="Ohora S."/>
            <person name="Walle B.V."/>
            <person name="Veldhoen N."/>
            <person name="Helbing C.C."/>
            <person name="Birol I."/>
        </authorList>
    </citation>
    <scope>NUCLEOTIDE SEQUENCE [LARGE SCALE GENOMIC DNA]</scope>
</reference>
<gene>
    <name evidence="2" type="ORF">AB205_0033520</name>
</gene>
<protein>
    <submittedName>
        <fullName evidence="2">Uncharacterized protein</fullName>
    </submittedName>
</protein>
<feature type="compositionally biased region" description="Basic and acidic residues" evidence="1">
    <location>
        <begin position="109"/>
        <end position="139"/>
    </location>
</feature>
<feature type="compositionally biased region" description="Polar residues" evidence="1">
    <location>
        <begin position="65"/>
        <end position="89"/>
    </location>
</feature>
<keyword evidence="3" id="KW-1185">Reference proteome</keyword>
<feature type="non-terminal residue" evidence="2">
    <location>
        <position position="1"/>
    </location>
</feature>
<feature type="compositionally biased region" description="Basic residues" evidence="1">
    <location>
        <begin position="99"/>
        <end position="108"/>
    </location>
</feature>
<accession>A0A2G9RPQ2</accession>
<evidence type="ECO:0000313" key="3">
    <source>
        <dbReference type="Proteomes" id="UP000228934"/>
    </source>
</evidence>
<proteinExistence type="predicted"/>
<evidence type="ECO:0000313" key="2">
    <source>
        <dbReference type="EMBL" id="PIO29834.1"/>
    </source>
</evidence>
<dbReference type="EMBL" id="KV935109">
    <property type="protein sequence ID" value="PIO29834.1"/>
    <property type="molecule type" value="Genomic_DNA"/>
</dbReference>
<dbReference type="AlphaFoldDB" id="A0A2G9RPQ2"/>
<name>A0A2G9RPQ2_AQUCT</name>
<feature type="compositionally biased region" description="Basic residues" evidence="1">
    <location>
        <begin position="17"/>
        <end position="31"/>
    </location>
</feature>
<feature type="compositionally biased region" description="Polar residues" evidence="1">
    <location>
        <begin position="32"/>
        <end position="54"/>
    </location>
</feature>
<feature type="region of interest" description="Disordered" evidence="1">
    <location>
        <begin position="1"/>
        <end position="242"/>
    </location>
</feature>
<organism evidence="2 3">
    <name type="scientific">Aquarana catesbeiana</name>
    <name type="common">American bullfrog</name>
    <name type="synonym">Rana catesbeiana</name>
    <dbReference type="NCBI Taxonomy" id="8400"/>
    <lineage>
        <taxon>Eukaryota</taxon>
        <taxon>Metazoa</taxon>
        <taxon>Chordata</taxon>
        <taxon>Craniata</taxon>
        <taxon>Vertebrata</taxon>
        <taxon>Euteleostomi</taxon>
        <taxon>Amphibia</taxon>
        <taxon>Batrachia</taxon>
        <taxon>Anura</taxon>
        <taxon>Neobatrachia</taxon>
        <taxon>Ranoidea</taxon>
        <taxon>Ranidae</taxon>
        <taxon>Aquarana</taxon>
    </lineage>
</organism>
<dbReference type="OrthoDB" id="420187at2759"/>
<feature type="compositionally biased region" description="Basic and acidic residues" evidence="1">
    <location>
        <begin position="179"/>
        <end position="194"/>
    </location>
</feature>